<sequence>MTRCPRRDRRLDGHGPFQLAVRAPLGAGYAEIVKFDLGDVPAWAALLASVGAIYVATRANRHARDSAAASKDSAVSARRSADASERQAQAAEQALAPSSPQVRWRITRGQGRESYVLRNVGTATATAVQVDLTCLPTHTVLDLGDHVFRPGQAITFWIILAASDDDVQQLWLTWDGQPEAVPVPMP</sequence>
<evidence type="ECO:0000313" key="2">
    <source>
        <dbReference type="EMBL" id="TWG28231.1"/>
    </source>
</evidence>
<dbReference type="EMBL" id="VIXA01000001">
    <property type="protein sequence ID" value="TWG28231.1"/>
    <property type="molecule type" value="Genomic_DNA"/>
</dbReference>
<feature type="compositionally biased region" description="Low complexity" evidence="1">
    <location>
        <begin position="66"/>
        <end position="78"/>
    </location>
</feature>
<dbReference type="Proteomes" id="UP000319927">
    <property type="component" value="Unassembled WGS sequence"/>
</dbReference>
<accession>A0A561WWK9</accession>
<feature type="region of interest" description="Disordered" evidence="1">
    <location>
        <begin position="65"/>
        <end position="101"/>
    </location>
</feature>
<organism evidence="2 3">
    <name type="scientific">Micromonospora palomenae</name>
    <dbReference type="NCBI Taxonomy" id="1461247"/>
    <lineage>
        <taxon>Bacteria</taxon>
        <taxon>Bacillati</taxon>
        <taxon>Actinomycetota</taxon>
        <taxon>Actinomycetes</taxon>
        <taxon>Micromonosporales</taxon>
        <taxon>Micromonosporaceae</taxon>
        <taxon>Micromonospora</taxon>
    </lineage>
</organism>
<reference evidence="2 3" key="1">
    <citation type="submission" date="2019-06" db="EMBL/GenBank/DDBJ databases">
        <title>Sequencing the genomes of 1000 actinobacteria strains.</title>
        <authorList>
            <person name="Klenk H.-P."/>
        </authorList>
    </citation>
    <scope>NUCLEOTIDE SEQUENCE [LARGE SCALE GENOMIC DNA]</scope>
    <source>
        <strain evidence="2 3">DSM 102131</strain>
    </source>
</reference>
<evidence type="ECO:0000313" key="3">
    <source>
        <dbReference type="Proteomes" id="UP000319927"/>
    </source>
</evidence>
<proteinExistence type="predicted"/>
<feature type="compositionally biased region" description="Low complexity" evidence="1">
    <location>
        <begin position="86"/>
        <end position="101"/>
    </location>
</feature>
<protein>
    <submittedName>
        <fullName evidence="2">Uncharacterized protein</fullName>
    </submittedName>
</protein>
<comment type="caution">
    <text evidence="2">The sequence shown here is derived from an EMBL/GenBank/DDBJ whole genome shotgun (WGS) entry which is preliminary data.</text>
</comment>
<evidence type="ECO:0000256" key="1">
    <source>
        <dbReference type="SAM" id="MobiDB-lite"/>
    </source>
</evidence>
<keyword evidence="3" id="KW-1185">Reference proteome</keyword>
<gene>
    <name evidence="2" type="ORF">FHX75_111382</name>
</gene>
<dbReference type="AlphaFoldDB" id="A0A561WWK9"/>
<name>A0A561WWK9_9ACTN</name>